<comment type="subcellular location">
    <subcellularLocation>
        <location evidence="1">Membrane</location>
        <topology evidence="1">Multi-pass membrane protein</topology>
    </subcellularLocation>
</comment>
<feature type="transmembrane region" description="Helical" evidence="8">
    <location>
        <begin position="132"/>
        <end position="155"/>
    </location>
</feature>
<keyword evidence="4" id="KW-0297">G-protein coupled receptor</keyword>
<feature type="transmembrane region" description="Helical" evidence="8">
    <location>
        <begin position="86"/>
        <end position="111"/>
    </location>
</feature>
<dbReference type="Gene3D" id="1.20.1070.10">
    <property type="entry name" value="Rhodopsin 7-helix transmembrane proteins"/>
    <property type="match status" value="1"/>
</dbReference>
<evidence type="ECO:0000313" key="11">
    <source>
        <dbReference type="Proteomes" id="UP000663828"/>
    </source>
</evidence>
<comment type="caution">
    <text evidence="10">The sequence shown here is derived from an EMBL/GenBank/DDBJ whole genome shotgun (WGS) entry which is preliminary data.</text>
</comment>
<dbReference type="SUPFAM" id="SSF81321">
    <property type="entry name" value="Family A G protein-coupled receptor-like"/>
    <property type="match status" value="1"/>
</dbReference>
<keyword evidence="5 8" id="KW-0472">Membrane</keyword>
<dbReference type="Proteomes" id="UP000663828">
    <property type="component" value="Unassembled WGS sequence"/>
</dbReference>
<dbReference type="GO" id="GO:0004930">
    <property type="term" value="F:G protein-coupled receptor activity"/>
    <property type="evidence" value="ECO:0007669"/>
    <property type="project" value="UniProtKB-KW"/>
</dbReference>
<evidence type="ECO:0000256" key="7">
    <source>
        <dbReference type="ARBA" id="ARBA00023224"/>
    </source>
</evidence>
<feature type="transmembrane region" description="Helical" evidence="8">
    <location>
        <begin position="15"/>
        <end position="36"/>
    </location>
</feature>
<keyword evidence="2 8" id="KW-0812">Transmembrane</keyword>
<dbReference type="GO" id="GO:0005886">
    <property type="term" value="C:plasma membrane"/>
    <property type="evidence" value="ECO:0007669"/>
    <property type="project" value="TreeGrafter"/>
</dbReference>
<feature type="transmembrane region" description="Helical" evidence="8">
    <location>
        <begin position="48"/>
        <end position="74"/>
    </location>
</feature>
<gene>
    <name evidence="10" type="ORF">XAT740_LOCUS18981</name>
</gene>
<keyword evidence="6" id="KW-0675">Receptor</keyword>
<evidence type="ECO:0000256" key="3">
    <source>
        <dbReference type="ARBA" id="ARBA00022989"/>
    </source>
</evidence>
<feature type="transmembrane region" description="Helical" evidence="8">
    <location>
        <begin position="219"/>
        <end position="239"/>
    </location>
</feature>
<dbReference type="PROSITE" id="PS50262">
    <property type="entry name" value="G_PROTEIN_RECEP_F1_2"/>
    <property type="match status" value="1"/>
</dbReference>
<evidence type="ECO:0000256" key="2">
    <source>
        <dbReference type="ARBA" id="ARBA00022692"/>
    </source>
</evidence>
<name>A0A814Q1P6_ADIRI</name>
<dbReference type="EMBL" id="CAJNOR010001281">
    <property type="protein sequence ID" value="CAF1113246.1"/>
    <property type="molecule type" value="Genomic_DNA"/>
</dbReference>
<feature type="transmembrane region" description="Helical" evidence="8">
    <location>
        <begin position="175"/>
        <end position="198"/>
    </location>
</feature>
<reference evidence="10" key="1">
    <citation type="submission" date="2021-02" db="EMBL/GenBank/DDBJ databases">
        <authorList>
            <person name="Nowell W R."/>
        </authorList>
    </citation>
    <scope>NUCLEOTIDE SEQUENCE</scope>
</reference>
<evidence type="ECO:0000256" key="5">
    <source>
        <dbReference type="ARBA" id="ARBA00023136"/>
    </source>
</evidence>
<dbReference type="PANTHER" id="PTHR24243">
    <property type="entry name" value="G-PROTEIN COUPLED RECEPTOR"/>
    <property type="match status" value="1"/>
</dbReference>
<evidence type="ECO:0000256" key="8">
    <source>
        <dbReference type="SAM" id="Phobius"/>
    </source>
</evidence>
<evidence type="ECO:0000256" key="6">
    <source>
        <dbReference type="ARBA" id="ARBA00023170"/>
    </source>
</evidence>
<dbReference type="InterPro" id="IPR017452">
    <property type="entry name" value="GPCR_Rhodpsn_7TM"/>
</dbReference>
<evidence type="ECO:0000256" key="4">
    <source>
        <dbReference type="ARBA" id="ARBA00023040"/>
    </source>
</evidence>
<proteinExistence type="predicted"/>
<accession>A0A814Q1P6</accession>
<keyword evidence="3 8" id="KW-1133">Transmembrane helix</keyword>
<feature type="transmembrane region" description="Helical" evidence="8">
    <location>
        <begin position="259"/>
        <end position="281"/>
    </location>
</feature>
<keyword evidence="7" id="KW-0807">Transducer</keyword>
<evidence type="ECO:0000313" key="10">
    <source>
        <dbReference type="EMBL" id="CAF1113246.1"/>
    </source>
</evidence>
<feature type="domain" description="G-protein coupled receptors family 1 profile" evidence="9">
    <location>
        <begin position="28"/>
        <end position="279"/>
    </location>
</feature>
<sequence length="315" mass="35517">MTTAQLASIGTNFTIYAGSVLFSLGFSGNIVTIYIFRKARNTPITFILIMLSIANCLSLIVGLLNRILVAIVGIDPTLLSPIWCKLRVYIGQTSVLICQSCACLASVNCFLTTSREIHRRRLVSLTRSRLSVLLIVIVWFVHGLFNPILTELVMIPGKSSTCSLTNLIATTYTGFFLRPILIGVFPISILSIFGMLTYRNLNLMHHRRRFDQQIICKMLLFQMIAYVLGTAPYASFYAYQTISSALRVKSTTERAQESLSLDFINIIFYTPQASPFYVYYLSSDIFRKQVKDLFTFCVHHRVTPIVGNDNTDVKI</sequence>
<dbReference type="PANTHER" id="PTHR24243:SF230">
    <property type="entry name" value="G-PROTEIN COUPLED RECEPTORS FAMILY 1 PROFILE DOMAIN-CONTAINING PROTEIN"/>
    <property type="match status" value="1"/>
</dbReference>
<organism evidence="10 11">
    <name type="scientific">Adineta ricciae</name>
    <name type="common">Rotifer</name>
    <dbReference type="NCBI Taxonomy" id="249248"/>
    <lineage>
        <taxon>Eukaryota</taxon>
        <taxon>Metazoa</taxon>
        <taxon>Spiralia</taxon>
        <taxon>Gnathifera</taxon>
        <taxon>Rotifera</taxon>
        <taxon>Eurotatoria</taxon>
        <taxon>Bdelloidea</taxon>
        <taxon>Adinetida</taxon>
        <taxon>Adinetidae</taxon>
        <taxon>Adineta</taxon>
    </lineage>
</organism>
<evidence type="ECO:0000259" key="9">
    <source>
        <dbReference type="PROSITE" id="PS50262"/>
    </source>
</evidence>
<dbReference type="AlphaFoldDB" id="A0A814Q1P6"/>
<protein>
    <recommendedName>
        <fullName evidence="9">G-protein coupled receptors family 1 profile domain-containing protein</fullName>
    </recommendedName>
</protein>
<evidence type="ECO:0000256" key="1">
    <source>
        <dbReference type="ARBA" id="ARBA00004141"/>
    </source>
</evidence>
<keyword evidence="11" id="KW-1185">Reference proteome</keyword>